<evidence type="ECO:0000313" key="2">
    <source>
        <dbReference type="EMBL" id="MPN50923.1"/>
    </source>
</evidence>
<feature type="compositionally biased region" description="Basic residues" evidence="1">
    <location>
        <begin position="63"/>
        <end position="76"/>
    </location>
</feature>
<gene>
    <name evidence="2" type="ORF">SDC9_198563</name>
</gene>
<reference evidence="2" key="1">
    <citation type="submission" date="2019-08" db="EMBL/GenBank/DDBJ databases">
        <authorList>
            <person name="Kucharzyk K."/>
            <person name="Murdoch R.W."/>
            <person name="Higgins S."/>
            <person name="Loffler F."/>
        </authorList>
    </citation>
    <scope>NUCLEOTIDE SEQUENCE</scope>
</reference>
<organism evidence="2">
    <name type="scientific">bioreactor metagenome</name>
    <dbReference type="NCBI Taxonomy" id="1076179"/>
    <lineage>
        <taxon>unclassified sequences</taxon>
        <taxon>metagenomes</taxon>
        <taxon>ecological metagenomes</taxon>
    </lineage>
</organism>
<feature type="compositionally biased region" description="Gly residues" evidence="1">
    <location>
        <begin position="77"/>
        <end position="90"/>
    </location>
</feature>
<evidence type="ECO:0000256" key="1">
    <source>
        <dbReference type="SAM" id="MobiDB-lite"/>
    </source>
</evidence>
<feature type="region of interest" description="Disordered" evidence="1">
    <location>
        <begin position="44"/>
        <end position="102"/>
    </location>
</feature>
<name>A0A645IUT8_9ZZZZ</name>
<protein>
    <submittedName>
        <fullName evidence="2">Uncharacterized protein</fullName>
    </submittedName>
</protein>
<sequence>MPGPLQQLPEQRFDPLGLVAAPVEHAAFQRGAQLVQVRLAMRGQPGGKAPGGGIAQRAGIVQRGRRQRSPLCRRGKGGPLSGGYRPGKGPGLSTRQADRGPF</sequence>
<accession>A0A645IUT8</accession>
<dbReference type="AlphaFoldDB" id="A0A645IUT8"/>
<proteinExistence type="predicted"/>
<feature type="compositionally biased region" description="Gly residues" evidence="1">
    <location>
        <begin position="44"/>
        <end position="54"/>
    </location>
</feature>
<comment type="caution">
    <text evidence="2">The sequence shown here is derived from an EMBL/GenBank/DDBJ whole genome shotgun (WGS) entry which is preliminary data.</text>
</comment>
<dbReference type="EMBL" id="VSSQ01115527">
    <property type="protein sequence ID" value="MPN50923.1"/>
    <property type="molecule type" value="Genomic_DNA"/>
</dbReference>